<keyword evidence="3" id="KW-1133">Transmembrane helix</keyword>
<dbReference type="InterPro" id="IPR043504">
    <property type="entry name" value="Peptidase_S1_PA_chymotrypsin"/>
</dbReference>
<reference evidence="5" key="1">
    <citation type="submission" date="2015-12" db="EMBL/GenBank/DDBJ databases">
        <title>De novo transcriptome assembly of four potential Pierce s Disease insect vectors from Arizona vineyards.</title>
        <authorList>
            <person name="Tassone E.E."/>
        </authorList>
    </citation>
    <scope>NUCLEOTIDE SEQUENCE</scope>
</reference>
<dbReference type="SUPFAM" id="SSF50494">
    <property type="entry name" value="Trypsin-like serine proteases"/>
    <property type="match status" value="1"/>
</dbReference>
<evidence type="ECO:0000259" key="4">
    <source>
        <dbReference type="PROSITE" id="PS50240"/>
    </source>
</evidence>
<evidence type="ECO:0000256" key="2">
    <source>
        <dbReference type="ARBA" id="ARBA00024195"/>
    </source>
</evidence>
<accession>A0A1B6C4B5</accession>
<proteinExistence type="inferred from homology"/>
<dbReference type="EMBL" id="GEDC01028950">
    <property type="protein sequence ID" value="JAS08348.1"/>
    <property type="molecule type" value="Transcribed_RNA"/>
</dbReference>
<feature type="transmembrane region" description="Helical" evidence="3">
    <location>
        <begin position="297"/>
        <end position="323"/>
    </location>
</feature>
<name>A0A1B6C4B5_9HEMI</name>
<dbReference type="GO" id="GO:0006508">
    <property type="term" value="P:proteolysis"/>
    <property type="evidence" value="ECO:0007669"/>
    <property type="project" value="InterPro"/>
</dbReference>
<dbReference type="PROSITE" id="PS50240">
    <property type="entry name" value="TRYPSIN_DOM"/>
    <property type="match status" value="1"/>
</dbReference>
<organism evidence="5">
    <name type="scientific">Clastoptera arizonana</name>
    <name type="common">Arizona spittle bug</name>
    <dbReference type="NCBI Taxonomy" id="38151"/>
    <lineage>
        <taxon>Eukaryota</taxon>
        <taxon>Metazoa</taxon>
        <taxon>Ecdysozoa</taxon>
        <taxon>Arthropoda</taxon>
        <taxon>Hexapoda</taxon>
        <taxon>Insecta</taxon>
        <taxon>Pterygota</taxon>
        <taxon>Neoptera</taxon>
        <taxon>Paraneoptera</taxon>
        <taxon>Hemiptera</taxon>
        <taxon>Auchenorrhyncha</taxon>
        <taxon>Cercopoidea</taxon>
        <taxon>Clastopteridae</taxon>
        <taxon>Clastoptera</taxon>
    </lineage>
</organism>
<sequence>MCHAIPHFVVMISLLFNLFFIGCSGFSIPESSTDRKTDSNIPYQVIISFGDAEPVCSGALITDSIILTSASCIYSGFNNENDFLENAVLFGGGKVLLYLLGNVSNVAVHPEYNRMDSSNDIALVKVWQSLPRKRISPISLSSFDSNNQTCTVSTWWDEKKNLWGNIENKEIFFEKCGLEDGIFCITSTNNTTVLEKKDTGSPIVCNGKLAGIATLNGHVTNLSYYFIWIKNTIRWMGPLNDTSEILDPLSVNVLDQLQSQKIISLLNELTQLIKNQNTTQDEISSYWNPRVVVPLNYVIFATIIFLFAIMLYHTLVNVALVYFSKR</sequence>
<dbReference type="PANTHER" id="PTHR24256">
    <property type="entry name" value="TRYPTASE-RELATED"/>
    <property type="match status" value="1"/>
</dbReference>
<gene>
    <name evidence="5" type="ORF">g.10910</name>
</gene>
<evidence type="ECO:0000313" key="5">
    <source>
        <dbReference type="EMBL" id="JAS08348.1"/>
    </source>
</evidence>
<dbReference type="InterPro" id="IPR009003">
    <property type="entry name" value="Peptidase_S1_PA"/>
</dbReference>
<dbReference type="GO" id="GO:0004252">
    <property type="term" value="F:serine-type endopeptidase activity"/>
    <property type="evidence" value="ECO:0007669"/>
    <property type="project" value="InterPro"/>
</dbReference>
<evidence type="ECO:0000256" key="3">
    <source>
        <dbReference type="SAM" id="Phobius"/>
    </source>
</evidence>
<protein>
    <recommendedName>
        <fullName evidence="4">Peptidase S1 domain-containing protein</fullName>
    </recommendedName>
</protein>
<evidence type="ECO:0000256" key="1">
    <source>
        <dbReference type="ARBA" id="ARBA00023157"/>
    </source>
</evidence>
<keyword evidence="3" id="KW-0812">Transmembrane</keyword>
<keyword evidence="1" id="KW-1015">Disulfide bond</keyword>
<dbReference type="InterPro" id="IPR001254">
    <property type="entry name" value="Trypsin_dom"/>
</dbReference>
<feature type="transmembrane region" description="Helical" evidence="3">
    <location>
        <begin position="7"/>
        <end position="28"/>
    </location>
</feature>
<dbReference type="SMART" id="SM00020">
    <property type="entry name" value="Tryp_SPc"/>
    <property type="match status" value="1"/>
</dbReference>
<dbReference type="AlphaFoldDB" id="A0A1B6C4B5"/>
<dbReference type="InterPro" id="IPR051487">
    <property type="entry name" value="Ser/Thr_Proteases_Immune/Dev"/>
</dbReference>
<comment type="similarity">
    <text evidence="2">Belongs to the peptidase S1 family. CLIP subfamily.</text>
</comment>
<dbReference type="Gene3D" id="2.40.10.10">
    <property type="entry name" value="Trypsin-like serine proteases"/>
    <property type="match status" value="1"/>
</dbReference>
<feature type="domain" description="Peptidase S1" evidence="4">
    <location>
        <begin position="20"/>
        <end position="234"/>
    </location>
</feature>
<keyword evidence="3" id="KW-0472">Membrane</keyword>
<dbReference type="Pfam" id="PF00089">
    <property type="entry name" value="Trypsin"/>
    <property type="match status" value="1"/>
</dbReference>